<evidence type="ECO:0000313" key="2">
    <source>
        <dbReference type="EMBL" id="RPB16803.1"/>
    </source>
</evidence>
<dbReference type="AlphaFoldDB" id="A0A3N4L1V6"/>
<reference evidence="2 3" key="1">
    <citation type="journal article" date="2018" name="Nat. Ecol. Evol.">
        <title>Pezizomycetes genomes reveal the molecular basis of ectomycorrhizal truffle lifestyle.</title>
        <authorList>
            <person name="Murat C."/>
            <person name="Payen T."/>
            <person name="Noel B."/>
            <person name="Kuo A."/>
            <person name="Morin E."/>
            <person name="Chen J."/>
            <person name="Kohler A."/>
            <person name="Krizsan K."/>
            <person name="Balestrini R."/>
            <person name="Da Silva C."/>
            <person name="Montanini B."/>
            <person name="Hainaut M."/>
            <person name="Levati E."/>
            <person name="Barry K.W."/>
            <person name="Belfiori B."/>
            <person name="Cichocki N."/>
            <person name="Clum A."/>
            <person name="Dockter R.B."/>
            <person name="Fauchery L."/>
            <person name="Guy J."/>
            <person name="Iotti M."/>
            <person name="Le Tacon F."/>
            <person name="Lindquist E.A."/>
            <person name="Lipzen A."/>
            <person name="Malagnac F."/>
            <person name="Mello A."/>
            <person name="Molinier V."/>
            <person name="Miyauchi S."/>
            <person name="Poulain J."/>
            <person name="Riccioni C."/>
            <person name="Rubini A."/>
            <person name="Sitrit Y."/>
            <person name="Splivallo R."/>
            <person name="Traeger S."/>
            <person name="Wang M."/>
            <person name="Zifcakova L."/>
            <person name="Wipf D."/>
            <person name="Zambonelli A."/>
            <person name="Paolocci F."/>
            <person name="Nowrousian M."/>
            <person name="Ottonello S."/>
            <person name="Baldrian P."/>
            <person name="Spatafora J.W."/>
            <person name="Henrissat B."/>
            <person name="Nagy L.G."/>
            <person name="Aury J.M."/>
            <person name="Wincker P."/>
            <person name="Grigoriev I.V."/>
            <person name="Bonfante P."/>
            <person name="Martin F.M."/>
        </authorList>
    </citation>
    <scope>NUCLEOTIDE SEQUENCE [LARGE SCALE GENOMIC DNA]</scope>
    <source>
        <strain evidence="2 3">CCBAS932</strain>
    </source>
</reference>
<feature type="compositionally biased region" description="Low complexity" evidence="1">
    <location>
        <begin position="82"/>
        <end position="94"/>
    </location>
</feature>
<feature type="compositionally biased region" description="Basic and acidic residues" evidence="1">
    <location>
        <begin position="28"/>
        <end position="38"/>
    </location>
</feature>
<gene>
    <name evidence="2" type="ORF">P167DRAFT_531743</name>
</gene>
<name>A0A3N4L1V6_9PEZI</name>
<feature type="region of interest" description="Disordered" evidence="1">
    <location>
        <begin position="1"/>
        <end position="100"/>
    </location>
</feature>
<evidence type="ECO:0000256" key="1">
    <source>
        <dbReference type="SAM" id="MobiDB-lite"/>
    </source>
</evidence>
<organism evidence="2 3">
    <name type="scientific">Morchella conica CCBAS932</name>
    <dbReference type="NCBI Taxonomy" id="1392247"/>
    <lineage>
        <taxon>Eukaryota</taxon>
        <taxon>Fungi</taxon>
        <taxon>Dikarya</taxon>
        <taxon>Ascomycota</taxon>
        <taxon>Pezizomycotina</taxon>
        <taxon>Pezizomycetes</taxon>
        <taxon>Pezizales</taxon>
        <taxon>Morchellaceae</taxon>
        <taxon>Morchella</taxon>
    </lineage>
</organism>
<keyword evidence="3" id="KW-1185">Reference proteome</keyword>
<dbReference type="EMBL" id="ML119107">
    <property type="protein sequence ID" value="RPB16803.1"/>
    <property type="molecule type" value="Genomic_DNA"/>
</dbReference>
<evidence type="ECO:0000313" key="3">
    <source>
        <dbReference type="Proteomes" id="UP000277580"/>
    </source>
</evidence>
<proteinExistence type="predicted"/>
<sequence>MPGVPPNAIDALKKIGRSLFGRKKKSKTPVEETTEHGEQSNQTPPAAHDTPVNVPAVAAPPPPTTENTTTPAPQIEESREVAPTAAPAAETITPAPAPGVDGKTLFCCVRSKNPLPFSSLVS</sequence>
<dbReference type="STRING" id="1392247.A0A3N4L1V6"/>
<dbReference type="InParanoid" id="A0A3N4L1V6"/>
<dbReference type="Proteomes" id="UP000277580">
    <property type="component" value="Unassembled WGS sequence"/>
</dbReference>
<feature type="compositionally biased region" description="Basic residues" evidence="1">
    <location>
        <begin position="14"/>
        <end position="27"/>
    </location>
</feature>
<dbReference type="OrthoDB" id="5429050at2759"/>
<protein>
    <submittedName>
        <fullName evidence="2">Uncharacterized protein</fullName>
    </submittedName>
</protein>
<accession>A0A3N4L1V6</accession>